<dbReference type="KEGG" id="dci:113466522"/>
<dbReference type="AlphaFoldDB" id="A0A3Q0INE5"/>
<proteinExistence type="predicted"/>
<evidence type="ECO:0000313" key="2">
    <source>
        <dbReference type="RefSeq" id="XP_026677824.1"/>
    </source>
</evidence>
<gene>
    <name evidence="2" type="primary">LOC113466522</name>
</gene>
<sequence length="252" mass="28998">MQQIDGLFDAAVSFYDVKPVKQRRKLGVDLGGSGEGAHSLRSELIFSLCMSLNLVVSYFCSNFTDSLLLILWNTSMSWLQVFYMGVQLSYIGDALRRLNLCLEHLRLYPRLMKYMEPGPKIGQERPQCYPALYLTTMSTLNTIHHLIYRVSHHFNSYFGLIILLQVPRALFFTVLPLYVLLIDVIILRDVDVYAILCHARHLVHFIAPLVYITRKCSATEKQVSVIFSYNWTLQQCVKGRFNNVLKDASTMC</sequence>
<keyword evidence="1" id="KW-1185">Reference proteome</keyword>
<dbReference type="PaxDb" id="121845-A0A3Q0INE5"/>
<accession>A0A3Q0INE5</accession>
<reference evidence="2" key="1">
    <citation type="submission" date="2025-08" db="UniProtKB">
        <authorList>
            <consortium name="RefSeq"/>
        </authorList>
    </citation>
    <scope>IDENTIFICATION</scope>
</reference>
<evidence type="ECO:0000313" key="1">
    <source>
        <dbReference type="Proteomes" id="UP000079169"/>
    </source>
</evidence>
<dbReference type="GeneID" id="113466522"/>
<name>A0A3Q0INE5_DIACI</name>
<dbReference type="Proteomes" id="UP000079169">
    <property type="component" value="Unplaced"/>
</dbReference>
<dbReference type="RefSeq" id="XP_026677824.1">
    <property type="nucleotide sequence ID" value="XM_026822023.1"/>
</dbReference>
<protein>
    <submittedName>
        <fullName evidence="2">Uncharacterized protein LOC113466522</fullName>
    </submittedName>
</protein>
<organism evidence="1 2">
    <name type="scientific">Diaphorina citri</name>
    <name type="common">Asian citrus psyllid</name>
    <dbReference type="NCBI Taxonomy" id="121845"/>
    <lineage>
        <taxon>Eukaryota</taxon>
        <taxon>Metazoa</taxon>
        <taxon>Ecdysozoa</taxon>
        <taxon>Arthropoda</taxon>
        <taxon>Hexapoda</taxon>
        <taxon>Insecta</taxon>
        <taxon>Pterygota</taxon>
        <taxon>Neoptera</taxon>
        <taxon>Paraneoptera</taxon>
        <taxon>Hemiptera</taxon>
        <taxon>Sternorrhyncha</taxon>
        <taxon>Psylloidea</taxon>
        <taxon>Psyllidae</taxon>
        <taxon>Diaphorininae</taxon>
        <taxon>Diaphorina</taxon>
    </lineage>
</organism>